<feature type="transmembrane region" description="Helical" evidence="1">
    <location>
        <begin position="32"/>
        <end position="54"/>
    </location>
</feature>
<keyword evidence="3" id="KW-1185">Reference proteome</keyword>
<gene>
    <name evidence="2" type="ORF">BJX66DRAFT_308903</name>
</gene>
<dbReference type="EMBL" id="JBFTWV010000079">
    <property type="protein sequence ID" value="KAL2788473.1"/>
    <property type="molecule type" value="Genomic_DNA"/>
</dbReference>
<proteinExistence type="predicted"/>
<keyword evidence="1" id="KW-1133">Transmembrane helix</keyword>
<evidence type="ECO:0000313" key="3">
    <source>
        <dbReference type="Proteomes" id="UP001610563"/>
    </source>
</evidence>
<dbReference type="Proteomes" id="UP001610563">
    <property type="component" value="Unassembled WGS sequence"/>
</dbReference>
<protein>
    <submittedName>
        <fullName evidence="2">Uncharacterized protein</fullName>
    </submittedName>
</protein>
<sequence length="99" mass="11397">MIQDLVFPCITILNCSNLLVCIWNPAWPVFGAGRIFMAGLVFRFGFGFGILVLARRLVLRICWLGEWRSRIIHCCLFCCVGRCLLYKCMYVSDVSLVER</sequence>
<comment type="caution">
    <text evidence="2">The sequence shown here is derived from an EMBL/GenBank/DDBJ whole genome shotgun (WGS) entry which is preliminary data.</text>
</comment>
<evidence type="ECO:0000313" key="2">
    <source>
        <dbReference type="EMBL" id="KAL2788473.1"/>
    </source>
</evidence>
<reference evidence="2 3" key="1">
    <citation type="submission" date="2024-07" db="EMBL/GenBank/DDBJ databases">
        <title>Section-level genome sequencing and comparative genomics of Aspergillus sections Usti and Cavernicolus.</title>
        <authorList>
            <consortium name="Lawrence Berkeley National Laboratory"/>
            <person name="Nybo J.L."/>
            <person name="Vesth T.C."/>
            <person name="Theobald S."/>
            <person name="Frisvad J.C."/>
            <person name="Larsen T.O."/>
            <person name="Kjaerboelling I."/>
            <person name="Rothschild-Mancinelli K."/>
            <person name="Lyhne E.K."/>
            <person name="Kogle M.E."/>
            <person name="Barry K."/>
            <person name="Clum A."/>
            <person name="Na H."/>
            <person name="Ledsgaard L."/>
            <person name="Lin J."/>
            <person name="Lipzen A."/>
            <person name="Kuo A."/>
            <person name="Riley R."/>
            <person name="Mondo S."/>
            <person name="Labutti K."/>
            <person name="Haridas S."/>
            <person name="Pangalinan J."/>
            <person name="Salamov A.A."/>
            <person name="Simmons B.A."/>
            <person name="Magnuson J.K."/>
            <person name="Chen J."/>
            <person name="Drula E."/>
            <person name="Henrissat B."/>
            <person name="Wiebenga A."/>
            <person name="Lubbers R.J."/>
            <person name="Gomes A.C."/>
            <person name="Makela M.R."/>
            <person name="Stajich J."/>
            <person name="Grigoriev I.V."/>
            <person name="Mortensen U.H."/>
            <person name="De Vries R.P."/>
            <person name="Baker S.E."/>
            <person name="Andersen M.R."/>
        </authorList>
    </citation>
    <scope>NUCLEOTIDE SEQUENCE [LARGE SCALE GENOMIC DNA]</scope>
    <source>
        <strain evidence="2 3">CBS 209.92</strain>
    </source>
</reference>
<keyword evidence="1" id="KW-0812">Transmembrane</keyword>
<organism evidence="2 3">
    <name type="scientific">Aspergillus keveii</name>
    <dbReference type="NCBI Taxonomy" id="714993"/>
    <lineage>
        <taxon>Eukaryota</taxon>
        <taxon>Fungi</taxon>
        <taxon>Dikarya</taxon>
        <taxon>Ascomycota</taxon>
        <taxon>Pezizomycotina</taxon>
        <taxon>Eurotiomycetes</taxon>
        <taxon>Eurotiomycetidae</taxon>
        <taxon>Eurotiales</taxon>
        <taxon>Aspergillaceae</taxon>
        <taxon>Aspergillus</taxon>
        <taxon>Aspergillus subgen. Nidulantes</taxon>
    </lineage>
</organism>
<keyword evidence="1" id="KW-0472">Membrane</keyword>
<accession>A0ABR4FZX0</accession>
<feature type="transmembrane region" description="Helical" evidence="1">
    <location>
        <begin position="5"/>
        <end position="26"/>
    </location>
</feature>
<name>A0ABR4FZX0_9EURO</name>
<evidence type="ECO:0000256" key="1">
    <source>
        <dbReference type="SAM" id="Phobius"/>
    </source>
</evidence>